<dbReference type="Proteomes" id="UP000027222">
    <property type="component" value="Unassembled WGS sequence"/>
</dbReference>
<evidence type="ECO:0000313" key="3">
    <source>
        <dbReference type="Proteomes" id="UP000027222"/>
    </source>
</evidence>
<dbReference type="STRING" id="685588.A0A067STA0"/>
<dbReference type="Pfam" id="PF07714">
    <property type="entry name" value="PK_Tyr_Ser-Thr"/>
    <property type="match status" value="1"/>
</dbReference>
<dbReference type="SUPFAM" id="SSF56112">
    <property type="entry name" value="Protein kinase-like (PK-like)"/>
    <property type="match status" value="1"/>
</dbReference>
<gene>
    <name evidence="2" type="ORF">GALMADRAFT_230311</name>
</gene>
<dbReference type="GO" id="GO:0005524">
    <property type="term" value="F:ATP binding"/>
    <property type="evidence" value="ECO:0007669"/>
    <property type="project" value="InterPro"/>
</dbReference>
<proteinExistence type="predicted"/>
<dbReference type="PANTHER" id="PTHR23257:SF958">
    <property type="entry name" value="SERINE_THREONINE-PROTEIN KINASE WNK4"/>
    <property type="match status" value="1"/>
</dbReference>
<name>A0A067STA0_GALM3</name>
<accession>A0A067STA0</accession>
<dbReference type="InterPro" id="IPR001245">
    <property type="entry name" value="Ser-Thr/Tyr_kinase_cat_dom"/>
</dbReference>
<dbReference type="AlphaFoldDB" id="A0A067STA0"/>
<dbReference type="InterPro" id="IPR011009">
    <property type="entry name" value="Kinase-like_dom_sf"/>
</dbReference>
<evidence type="ECO:0000313" key="2">
    <source>
        <dbReference type="EMBL" id="KDR69953.1"/>
    </source>
</evidence>
<protein>
    <recommendedName>
        <fullName evidence="1">Protein kinase domain-containing protein</fullName>
    </recommendedName>
</protein>
<dbReference type="PANTHER" id="PTHR23257">
    <property type="entry name" value="SERINE-THREONINE PROTEIN KINASE"/>
    <property type="match status" value="1"/>
</dbReference>
<dbReference type="InterPro" id="IPR000719">
    <property type="entry name" value="Prot_kinase_dom"/>
</dbReference>
<sequence>MSPHQLTRENDPFLMPLYTNLYKGKLGEDKVIVKAWRSVGMDQSSQINFKKRLEVELYAWQAASSHPNIAKFVGLTQSDSSIPALVLPEYRHGNVNEFISRCQNADILQLLCGVASGLQYLHSRKPPIVHGKVQGSNILVSDNGEPQLSDLGMRNLPYPVDLTTANTRESLNEVRWMAPELINTNPDEHTEDNYPLTPPNDVHSFGMTALEIITRHPPFSHRRHVYGVIMDITSGIRPSRPESAQMTDDIWDLLTKCWSHEAKDRPNMDVVTSWVGILQFSRLAQSFTSAEAGNGKDDE</sequence>
<dbReference type="HOGENOM" id="CLU_000288_7_18_1"/>
<organism evidence="2 3">
    <name type="scientific">Galerina marginata (strain CBS 339.88)</name>
    <dbReference type="NCBI Taxonomy" id="685588"/>
    <lineage>
        <taxon>Eukaryota</taxon>
        <taxon>Fungi</taxon>
        <taxon>Dikarya</taxon>
        <taxon>Basidiomycota</taxon>
        <taxon>Agaricomycotina</taxon>
        <taxon>Agaricomycetes</taxon>
        <taxon>Agaricomycetidae</taxon>
        <taxon>Agaricales</taxon>
        <taxon>Agaricineae</taxon>
        <taxon>Strophariaceae</taxon>
        <taxon>Galerina</taxon>
    </lineage>
</organism>
<dbReference type="PROSITE" id="PS50011">
    <property type="entry name" value="PROTEIN_KINASE_DOM"/>
    <property type="match status" value="1"/>
</dbReference>
<feature type="domain" description="Protein kinase" evidence="1">
    <location>
        <begin position="1"/>
        <end position="275"/>
    </location>
</feature>
<dbReference type="GO" id="GO:0005737">
    <property type="term" value="C:cytoplasm"/>
    <property type="evidence" value="ECO:0007669"/>
    <property type="project" value="TreeGrafter"/>
</dbReference>
<keyword evidence="3" id="KW-1185">Reference proteome</keyword>
<dbReference type="Gene3D" id="1.10.510.10">
    <property type="entry name" value="Transferase(Phosphotransferase) domain 1"/>
    <property type="match status" value="1"/>
</dbReference>
<dbReference type="EMBL" id="KL142399">
    <property type="protein sequence ID" value="KDR69953.1"/>
    <property type="molecule type" value="Genomic_DNA"/>
</dbReference>
<reference evidence="3" key="1">
    <citation type="journal article" date="2014" name="Proc. Natl. Acad. Sci. U.S.A.">
        <title>Extensive sampling of basidiomycete genomes demonstrates inadequacy of the white-rot/brown-rot paradigm for wood decay fungi.</title>
        <authorList>
            <person name="Riley R."/>
            <person name="Salamov A.A."/>
            <person name="Brown D.W."/>
            <person name="Nagy L.G."/>
            <person name="Floudas D."/>
            <person name="Held B.W."/>
            <person name="Levasseur A."/>
            <person name="Lombard V."/>
            <person name="Morin E."/>
            <person name="Otillar R."/>
            <person name="Lindquist E.A."/>
            <person name="Sun H."/>
            <person name="LaButti K.M."/>
            <person name="Schmutz J."/>
            <person name="Jabbour D."/>
            <person name="Luo H."/>
            <person name="Baker S.E."/>
            <person name="Pisabarro A.G."/>
            <person name="Walton J.D."/>
            <person name="Blanchette R.A."/>
            <person name="Henrissat B."/>
            <person name="Martin F."/>
            <person name="Cullen D."/>
            <person name="Hibbett D.S."/>
            <person name="Grigoriev I.V."/>
        </authorList>
    </citation>
    <scope>NUCLEOTIDE SEQUENCE [LARGE SCALE GENOMIC DNA]</scope>
    <source>
        <strain evidence="3">CBS 339.88</strain>
    </source>
</reference>
<dbReference type="OrthoDB" id="538607at2759"/>
<dbReference type="PIRSF" id="PIRSF000654">
    <property type="entry name" value="Integrin-linked_kinase"/>
    <property type="match status" value="1"/>
</dbReference>
<evidence type="ECO:0000259" key="1">
    <source>
        <dbReference type="PROSITE" id="PS50011"/>
    </source>
</evidence>
<dbReference type="InterPro" id="IPR050167">
    <property type="entry name" value="Ser_Thr_protein_kinase"/>
</dbReference>
<dbReference type="GO" id="GO:0004672">
    <property type="term" value="F:protein kinase activity"/>
    <property type="evidence" value="ECO:0007669"/>
    <property type="project" value="InterPro"/>
</dbReference>
<dbReference type="GO" id="GO:0007165">
    <property type="term" value="P:signal transduction"/>
    <property type="evidence" value="ECO:0007669"/>
    <property type="project" value="TreeGrafter"/>
</dbReference>